<dbReference type="Gene3D" id="1.20.1250.20">
    <property type="entry name" value="MFS general substrate transporter like domains"/>
    <property type="match status" value="1"/>
</dbReference>
<accession>A0A1M7TV90</accession>
<feature type="transmembrane region" description="Helical" evidence="4">
    <location>
        <begin position="315"/>
        <end position="344"/>
    </location>
</feature>
<feature type="transmembrane region" description="Helical" evidence="4">
    <location>
        <begin position="364"/>
        <end position="383"/>
    </location>
</feature>
<feature type="transmembrane region" description="Helical" evidence="4">
    <location>
        <begin position="264"/>
        <end position="284"/>
    </location>
</feature>
<proteinExistence type="predicted"/>
<evidence type="ECO:0000256" key="1">
    <source>
        <dbReference type="ARBA" id="ARBA00022692"/>
    </source>
</evidence>
<keyword evidence="1 4" id="KW-0812">Transmembrane</keyword>
<feature type="transmembrane region" description="Helical" evidence="4">
    <location>
        <begin position="159"/>
        <end position="178"/>
    </location>
</feature>
<dbReference type="Pfam" id="PF13347">
    <property type="entry name" value="MFS_2"/>
    <property type="match status" value="1"/>
</dbReference>
<evidence type="ECO:0000313" key="7">
    <source>
        <dbReference type="Proteomes" id="UP000184066"/>
    </source>
</evidence>
<feature type="transmembrane region" description="Helical" evidence="4">
    <location>
        <begin position="222"/>
        <end position="252"/>
    </location>
</feature>
<dbReference type="InterPro" id="IPR020846">
    <property type="entry name" value="MFS_dom"/>
</dbReference>
<name>A0A1M7TV90_9RHOB</name>
<evidence type="ECO:0000256" key="3">
    <source>
        <dbReference type="ARBA" id="ARBA00023136"/>
    </source>
</evidence>
<dbReference type="AlphaFoldDB" id="A0A1M7TV90"/>
<dbReference type="InterPro" id="IPR036259">
    <property type="entry name" value="MFS_trans_sf"/>
</dbReference>
<dbReference type="SUPFAM" id="SSF103473">
    <property type="entry name" value="MFS general substrate transporter"/>
    <property type="match status" value="1"/>
</dbReference>
<dbReference type="GO" id="GO:0022857">
    <property type="term" value="F:transmembrane transporter activity"/>
    <property type="evidence" value="ECO:0007669"/>
    <property type="project" value="InterPro"/>
</dbReference>
<feature type="domain" description="Major facilitator superfamily (MFS) profile" evidence="5">
    <location>
        <begin position="221"/>
        <end position="423"/>
    </location>
</feature>
<dbReference type="EMBL" id="FRDL01000010">
    <property type="protein sequence ID" value="SHN74664.1"/>
    <property type="molecule type" value="Genomic_DNA"/>
</dbReference>
<evidence type="ECO:0000259" key="5">
    <source>
        <dbReference type="PROSITE" id="PS50850"/>
    </source>
</evidence>
<sequence length="423" mass="42752">MWFSWRSNMAESAPLAGAPEGARWRMALTAGLLASAGLPLYVHLPRFVAALDLPLAAAGGLLLALRALDFAQDPLLGRLVDRMRARAGLLAALALGGLGAGFAVVFAAQPGIWALTGGLALLFTAYSLGMILLYAASVDLAASSEAGPHLNLAAWRESGALAGVLLAAVLPAALTAAVGPRAGYAAFGLLMAGAALAVWLASRPLWRALAPRRAPAFALRPLFAAGGGWLLALALANTLPVAITATLFLFFVEDHLRLGALAGPYLAAFFLAAAMAAPGWAALARRLGTRPVLAAAMALAVAAFAWAALLPAGAAWAFAAITVGSGAAVGAELVLLPALFAALLARHDLPQGVAFGLWSLAGKLALAIAAAVALPALALTGYVPGAPPGPEAARALVLGYAVLPCILKLLALGLLLALPRKVF</sequence>
<dbReference type="PROSITE" id="PS50850">
    <property type="entry name" value="MFS"/>
    <property type="match status" value="1"/>
</dbReference>
<dbReference type="Proteomes" id="UP000184066">
    <property type="component" value="Unassembled WGS sequence"/>
</dbReference>
<keyword evidence="3 4" id="KW-0472">Membrane</keyword>
<evidence type="ECO:0000313" key="6">
    <source>
        <dbReference type="EMBL" id="SHN74664.1"/>
    </source>
</evidence>
<feature type="transmembrane region" description="Helical" evidence="4">
    <location>
        <begin position="291"/>
        <end position="309"/>
    </location>
</feature>
<feature type="transmembrane region" description="Helical" evidence="4">
    <location>
        <begin position="395"/>
        <end position="418"/>
    </location>
</feature>
<dbReference type="STRING" id="1189325.SAMN04488119_101508"/>
<keyword evidence="7" id="KW-1185">Reference proteome</keyword>
<feature type="transmembrane region" description="Helical" evidence="4">
    <location>
        <begin position="89"/>
        <end position="108"/>
    </location>
</feature>
<evidence type="ECO:0000256" key="4">
    <source>
        <dbReference type="SAM" id="Phobius"/>
    </source>
</evidence>
<feature type="transmembrane region" description="Helical" evidence="4">
    <location>
        <begin position="114"/>
        <end position="138"/>
    </location>
</feature>
<keyword evidence="2 4" id="KW-1133">Transmembrane helix</keyword>
<organism evidence="6 7">
    <name type="scientific">Oceanicella actignis</name>
    <dbReference type="NCBI Taxonomy" id="1189325"/>
    <lineage>
        <taxon>Bacteria</taxon>
        <taxon>Pseudomonadati</taxon>
        <taxon>Pseudomonadota</taxon>
        <taxon>Alphaproteobacteria</taxon>
        <taxon>Rhodobacterales</taxon>
        <taxon>Paracoccaceae</taxon>
        <taxon>Oceanicella</taxon>
    </lineage>
</organism>
<protein>
    <submittedName>
        <fullName evidence="6">Na+/melibiose symporter</fullName>
    </submittedName>
</protein>
<feature type="transmembrane region" description="Helical" evidence="4">
    <location>
        <begin position="184"/>
        <end position="201"/>
    </location>
</feature>
<reference evidence="6 7" key="1">
    <citation type="submission" date="2016-12" db="EMBL/GenBank/DDBJ databases">
        <authorList>
            <person name="Song W.-J."/>
            <person name="Kurnit D.M."/>
        </authorList>
    </citation>
    <scope>NUCLEOTIDE SEQUENCE [LARGE SCALE GENOMIC DNA]</scope>
    <source>
        <strain evidence="6 7">CGMCC 1.10808</strain>
    </source>
</reference>
<gene>
    <name evidence="6" type="ORF">SAMN05216200_11088</name>
</gene>
<evidence type="ECO:0000256" key="2">
    <source>
        <dbReference type="ARBA" id="ARBA00022989"/>
    </source>
</evidence>